<sequence length="469" mass="51977">MPRSTPIRVSDSGNSRNIVDTLPPELLVAIFHNCLPVSTDAEHEPHLVDSNGAPLLLTQISSLWRRLALSTPTLWKTFYIDIDILKHPDRLSELAEMWLSRAGSCPLDISIKGNLYGDDQLEYGVEGFWEVFAEHTAHIRALHLLVNLEDVVTLDENEWTFPLLEELEITPELDIEDEDDDPDWPTITSFSSSKHLRKLTLDSLPLSSLSIPLASITHLVARGYKKLQHCLDALSNLPNLLQFDLEEYQSDSSVQPTEALPHSTLQRLHLTQDVSDLSPAPMLLQFLTLPALKELRVENTAASGSTVNELLARSSWPTLRALQLSPPGDKTLLSVDIFNKPSFATLEELEVSFAEATSLEGFFTALGADAGFLPRLKSFTLNCEAAEEDVGTADAAYALPLIATAVTKRLALQPLWTLRYLRVQWDANDPDAAPDEEVLDGVLGPFRLLKQRGVEVYIGDDESTSTSIV</sequence>
<protein>
    <recommendedName>
        <fullName evidence="3">F-box domain-containing protein</fullName>
    </recommendedName>
</protein>
<gene>
    <name evidence="1" type="ORF">MIND_00786600</name>
</gene>
<proteinExistence type="predicted"/>
<evidence type="ECO:0000313" key="2">
    <source>
        <dbReference type="Proteomes" id="UP000636479"/>
    </source>
</evidence>
<dbReference type="PANTHER" id="PTHR38926">
    <property type="entry name" value="F-BOX DOMAIN CONTAINING PROTEIN, EXPRESSED"/>
    <property type="match status" value="1"/>
</dbReference>
<reference evidence="1" key="1">
    <citation type="submission" date="2020-05" db="EMBL/GenBank/DDBJ databases">
        <title>Mycena genomes resolve the evolution of fungal bioluminescence.</title>
        <authorList>
            <person name="Tsai I.J."/>
        </authorList>
    </citation>
    <scope>NUCLEOTIDE SEQUENCE</scope>
    <source>
        <strain evidence="1">171206Taipei</strain>
    </source>
</reference>
<dbReference type="RefSeq" id="XP_037220197.1">
    <property type="nucleotide sequence ID" value="XM_037364553.1"/>
</dbReference>
<dbReference type="OrthoDB" id="3217549at2759"/>
<dbReference type="SUPFAM" id="SSF52058">
    <property type="entry name" value="L domain-like"/>
    <property type="match status" value="1"/>
</dbReference>
<comment type="caution">
    <text evidence="1">The sequence shown here is derived from an EMBL/GenBank/DDBJ whole genome shotgun (WGS) entry which is preliminary data.</text>
</comment>
<evidence type="ECO:0000313" key="1">
    <source>
        <dbReference type="EMBL" id="KAF7302197.1"/>
    </source>
</evidence>
<keyword evidence="2" id="KW-1185">Reference proteome</keyword>
<name>A0A8H6SNT7_9AGAR</name>
<accession>A0A8H6SNT7</accession>
<dbReference type="EMBL" id="JACAZF010000006">
    <property type="protein sequence ID" value="KAF7302197.1"/>
    <property type="molecule type" value="Genomic_DNA"/>
</dbReference>
<dbReference type="PANTHER" id="PTHR38926:SF5">
    <property type="entry name" value="F-BOX AND LEUCINE-RICH REPEAT PROTEIN 6"/>
    <property type="match status" value="1"/>
</dbReference>
<dbReference type="Gene3D" id="3.80.10.10">
    <property type="entry name" value="Ribonuclease Inhibitor"/>
    <property type="match status" value="1"/>
</dbReference>
<dbReference type="Proteomes" id="UP000636479">
    <property type="component" value="Unassembled WGS sequence"/>
</dbReference>
<organism evidence="1 2">
    <name type="scientific">Mycena indigotica</name>
    <dbReference type="NCBI Taxonomy" id="2126181"/>
    <lineage>
        <taxon>Eukaryota</taxon>
        <taxon>Fungi</taxon>
        <taxon>Dikarya</taxon>
        <taxon>Basidiomycota</taxon>
        <taxon>Agaricomycotina</taxon>
        <taxon>Agaricomycetes</taxon>
        <taxon>Agaricomycetidae</taxon>
        <taxon>Agaricales</taxon>
        <taxon>Marasmiineae</taxon>
        <taxon>Mycenaceae</taxon>
        <taxon>Mycena</taxon>
    </lineage>
</organism>
<dbReference type="GeneID" id="59347069"/>
<dbReference type="InterPro" id="IPR032675">
    <property type="entry name" value="LRR_dom_sf"/>
</dbReference>
<dbReference type="AlphaFoldDB" id="A0A8H6SNT7"/>
<evidence type="ECO:0008006" key="3">
    <source>
        <dbReference type="Google" id="ProtNLM"/>
    </source>
</evidence>